<dbReference type="Pfam" id="PF13456">
    <property type="entry name" value="RVT_3"/>
    <property type="match status" value="1"/>
</dbReference>
<protein>
    <recommendedName>
        <fullName evidence="1">RNase H type-1 domain-containing protein</fullName>
    </recommendedName>
</protein>
<reference evidence="2 3" key="1">
    <citation type="submission" date="2023-02" db="EMBL/GenBank/DDBJ databases">
        <title>Oceanobacillus kimchii IFOP_LL358 isolated form Alexandrium catenella lab strain.</title>
        <authorList>
            <person name="Gajardo G."/>
            <person name="Ueki S."/>
            <person name="Maruyama F."/>
        </authorList>
    </citation>
    <scope>NUCLEOTIDE SEQUENCE [LARGE SCALE GENOMIC DNA]</scope>
    <source>
        <strain evidence="2 3">IFOP_LL358</strain>
    </source>
</reference>
<dbReference type="CDD" id="cd09279">
    <property type="entry name" value="RNase_HI_like"/>
    <property type="match status" value="1"/>
</dbReference>
<dbReference type="InterPro" id="IPR002156">
    <property type="entry name" value="RNaseH_domain"/>
</dbReference>
<organism evidence="2 3">
    <name type="scientific">Oceanobacillus kimchii</name>
    <dbReference type="NCBI Taxonomy" id="746691"/>
    <lineage>
        <taxon>Bacteria</taxon>
        <taxon>Bacillati</taxon>
        <taxon>Bacillota</taxon>
        <taxon>Bacilli</taxon>
        <taxon>Bacillales</taxon>
        <taxon>Bacillaceae</taxon>
        <taxon>Oceanobacillus</taxon>
    </lineage>
</organism>
<sequence length="228" mass="26737">MMIGGDKVNIRLAYMYRAGKEMEINFLSDEMRIEDSVIIAEKLEKERSVQNLYAIDDLDRTWTIKELKLLVAQVEEEPHHILVYFDGGYDRNDLIAGVGVVIYFEKNNKYFRHRKNVKLEQLDNNNEAEYAGLYHSLEILEEMGATNQSITFKGDSMVVIHQLNEEWPCYEENLQRWIERIEIKVEQLGIQPDYQVISRKNNKEADHLATQAIQGIQIESTLEINKRK</sequence>
<comment type="caution">
    <text evidence="2">The sequence shown here is derived from an EMBL/GenBank/DDBJ whole genome shotgun (WGS) entry which is preliminary data.</text>
</comment>
<dbReference type="InterPro" id="IPR012337">
    <property type="entry name" value="RNaseH-like_sf"/>
</dbReference>
<evidence type="ECO:0000259" key="1">
    <source>
        <dbReference type="PROSITE" id="PS50879"/>
    </source>
</evidence>
<accession>A0ABQ5TMR7</accession>
<dbReference type="Gene3D" id="3.30.420.10">
    <property type="entry name" value="Ribonuclease H-like superfamily/Ribonuclease H"/>
    <property type="match status" value="1"/>
</dbReference>
<keyword evidence="3" id="KW-1185">Reference proteome</keyword>
<dbReference type="EMBL" id="BSKO01000001">
    <property type="protein sequence ID" value="GLO66913.1"/>
    <property type="molecule type" value="Genomic_DNA"/>
</dbReference>
<evidence type="ECO:0000313" key="3">
    <source>
        <dbReference type="Proteomes" id="UP001275436"/>
    </source>
</evidence>
<dbReference type="PANTHER" id="PTHR46387:SF2">
    <property type="entry name" value="RIBONUCLEASE HI"/>
    <property type="match status" value="1"/>
</dbReference>
<gene>
    <name evidence="2" type="ORF">MACH08_26970</name>
</gene>
<evidence type="ECO:0000313" key="2">
    <source>
        <dbReference type="EMBL" id="GLO66913.1"/>
    </source>
</evidence>
<dbReference type="SUPFAM" id="SSF53098">
    <property type="entry name" value="Ribonuclease H-like"/>
    <property type="match status" value="1"/>
</dbReference>
<dbReference type="RefSeq" id="WP_317958221.1">
    <property type="nucleotide sequence ID" value="NZ_BSKO01000001.1"/>
</dbReference>
<dbReference type="PROSITE" id="PS50879">
    <property type="entry name" value="RNASE_H_1"/>
    <property type="match status" value="1"/>
</dbReference>
<feature type="domain" description="RNase H type-1" evidence="1">
    <location>
        <begin position="77"/>
        <end position="214"/>
    </location>
</feature>
<name>A0ABQ5TMR7_9BACI</name>
<dbReference type="InterPro" id="IPR036397">
    <property type="entry name" value="RNaseH_sf"/>
</dbReference>
<proteinExistence type="predicted"/>
<dbReference type="Proteomes" id="UP001275436">
    <property type="component" value="Unassembled WGS sequence"/>
</dbReference>
<dbReference type="PANTHER" id="PTHR46387">
    <property type="entry name" value="POLYNUCLEOTIDYL TRANSFERASE, RIBONUCLEASE H-LIKE SUPERFAMILY PROTEIN"/>
    <property type="match status" value="1"/>
</dbReference>
<dbReference type="NCBIfam" id="NF005822">
    <property type="entry name" value="PRK07708.1"/>
    <property type="match status" value="1"/>
</dbReference>